<dbReference type="AlphaFoldDB" id="A0A840CA52"/>
<gene>
    <name evidence="2" type="ORF">GGR17_000229</name>
</gene>
<comment type="caution">
    <text evidence="2">The sequence shown here is derived from an EMBL/GenBank/DDBJ whole genome shotgun (WGS) entry which is preliminary data.</text>
</comment>
<sequence>MTHPALNTLRGVALLILTAPAALALPGSPSQRAEFFATCAGRLAALETRQRATQSPDVGKTEALRADFDLLLEATLPDAVDYGMPPAQATQWRSLGWGEIATLLADADYSFDAGRAARARQMIDRRILDCNALILPNASGD</sequence>
<evidence type="ECO:0000313" key="3">
    <source>
        <dbReference type="Proteomes" id="UP000585681"/>
    </source>
</evidence>
<accession>A0A840CA52</accession>
<proteinExistence type="predicted"/>
<keyword evidence="3" id="KW-1185">Reference proteome</keyword>
<reference evidence="2" key="1">
    <citation type="submission" date="2020-08" db="EMBL/GenBank/DDBJ databases">
        <title>Genomic Encyclopedia of Type Strains, Phase IV (KMG-IV): sequencing the most valuable type-strain genomes for metagenomic binning, comparative biology and taxonomic classification.</title>
        <authorList>
            <person name="Goeker M."/>
        </authorList>
    </citation>
    <scope>NUCLEOTIDE SEQUENCE [LARGE SCALE GENOMIC DNA]</scope>
    <source>
        <strain evidence="2">DSM 105040</strain>
    </source>
</reference>
<dbReference type="EMBL" id="JACIEQ010000001">
    <property type="protein sequence ID" value="MBB4020438.1"/>
    <property type="molecule type" value="Genomic_DNA"/>
</dbReference>
<organism evidence="2 3">
    <name type="scientific">Actibacterium naphthalenivorans</name>
    <dbReference type="NCBI Taxonomy" id="1614693"/>
    <lineage>
        <taxon>Bacteria</taxon>
        <taxon>Pseudomonadati</taxon>
        <taxon>Pseudomonadota</taxon>
        <taxon>Alphaproteobacteria</taxon>
        <taxon>Rhodobacterales</taxon>
        <taxon>Roseobacteraceae</taxon>
        <taxon>Actibacterium</taxon>
    </lineage>
</organism>
<keyword evidence="1" id="KW-0732">Signal</keyword>
<evidence type="ECO:0000313" key="2">
    <source>
        <dbReference type="EMBL" id="MBB4020438.1"/>
    </source>
</evidence>
<dbReference type="RefSeq" id="WP_054538438.1">
    <property type="nucleotide sequence ID" value="NZ_JACIEQ010000001.1"/>
</dbReference>
<dbReference type="Proteomes" id="UP000585681">
    <property type="component" value="Unassembled WGS sequence"/>
</dbReference>
<evidence type="ECO:0000256" key="1">
    <source>
        <dbReference type="SAM" id="SignalP"/>
    </source>
</evidence>
<feature type="chain" id="PRO_5032753756" evidence="1">
    <location>
        <begin position="25"/>
        <end position="141"/>
    </location>
</feature>
<feature type="signal peptide" evidence="1">
    <location>
        <begin position="1"/>
        <end position="24"/>
    </location>
</feature>
<name>A0A840CA52_9RHOB</name>
<protein>
    <submittedName>
        <fullName evidence="2">Uncharacterized protein</fullName>
    </submittedName>
</protein>